<evidence type="ECO:0000313" key="3">
    <source>
        <dbReference type="Proteomes" id="UP001596457"/>
    </source>
</evidence>
<dbReference type="EMBL" id="JBHTBZ010000027">
    <property type="protein sequence ID" value="MFC7461048.1"/>
    <property type="molecule type" value="Genomic_DNA"/>
</dbReference>
<organism evidence="2 3">
    <name type="scientific">Hydrogenophaga defluvii</name>
    <dbReference type="NCBI Taxonomy" id="249410"/>
    <lineage>
        <taxon>Bacteria</taxon>
        <taxon>Pseudomonadati</taxon>
        <taxon>Pseudomonadota</taxon>
        <taxon>Betaproteobacteria</taxon>
        <taxon>Burkholderiales</taxon>
        <taxon>Comamonadaceae</taxon>
        <taxon>Hydrogenophaga</taxon>
    </lineage>
</organism>
<keyword evidence="1" id="KW-0472">Membrane</keyword>
<comment type="caution">
    <text evidence="2">The sequence shown here is derived from an EMBL/GenBank/DDBJ whole genome shotgun (WGS) entry which is preliminary data.</text>
</comment>
<keyword evidence="1" id="KW-1133">Transmembrane helix</keyword>
<keyword evidence="1" id="KW-0812">Transmembrane</keyword>
<name>A0ABW2SC57_9BURK</name>
<evidence type="ECO:0000313" key="2">
    <source>
        <dbReference type="EMBL" id="MFC7461048.1"/>
    </source>
</evidence>
<evidence type="ECO:0000256" key="1">
    <source>
        <dbReference type="SAM" id="Phobius"/>
    </source>
</evidence>
<accession>A0ABW2SC57</accession>
<protein>
    <submittedName>
        <fullName evidence="2">Uncharacterized protein</fullName>
    </submittedName>
</protein>
<keyword evidence="3" id="KW-1185">Reference proteome</keyword>
<reference evidence="3" key="1">
    <citation type="journal article" date="2019" name="Int. J. Syst. Evol. Microbiol.">
        <title>The Global Catalogue of Microorganisms (GCM) 10K type strain sequencing project: providing services to taxonomists for standard genome sequencing and annotation.</title>
        <authorList>
            <consortium name="The Broad Institute Genomics Platform"/>
            <consortium name="The Broad Institute Genome Sequencing Center for Infectious Disease"/>
            <person name="Wu L."/>
            <person name="Ma J."/>
        </authorList>
    </citation>
    <scope>NUCLEOTIDE SEQUENCE [LARGE SCALE GENOMIC DNA]</scope>
    <source>
        <strain evidence="3">CCUG 53903</strain>
    </source>
</reference>
<proteinExistence type="predicted"/>
<gene>
    <name evidence="2" type="ORF">ACFQU0_11510</name>
</gene>
<feature type="transmembrane region" description="Helical" evidence="1">
    <location>
        <begin position="246"/>
        <end position="266"/>
    </location>
</feature>
<sequence>MTRFNTLVRVFLLFFSFACMLVGPTKASERRALEITAVSKASTDAVRQVSLVEGGFSNYLLDYPQQWSDPDLVPTFKYGAAWRVGPTIDIVATHSCSVRYSHLFEGVFWPRGTDCDRSLFATFNKVRYLDAIEEAMRSRGERMNREMWSNPYYLKVVAEDAGPWSDVAAKVLKFEKSNWKLDNASGVSAESLFDSALKGDALKLNFANGAQHIELAKFNELLSFALTENAKHAEERYVADKRKAQIALILYGSIFALGLLILYAIWRFVRRNYARANAMAREKAEVVASAATGAVNKLHQANELRKVRSAIMDETVREMTRQSLSSASPESKEVLVAELRKAIESGNHELANALELALKRA</sequence>
<dbReference type="Proteomes" id="UP001596457">
    <property type="component" value="Unassembled WGS sequence"/>
</dbReference>